<feature type="region of interest" description="Disordered" evidence="1">
    <location>
        <begin position="188"/>
        <end position="240"/>
    </location>
</feature>
<dbReference type="EMBL" id="MRVG01000007">
    <property type="protein sequence ID" value="PMB67399.1"/>
    <property type="molecule type" value="Genomic_DNA"/>
</dbReference>
<evidence type="ECO:0000259" key="3">
    <source>
        <dbReference type="Pfam" id="PF25871"/>
    </source>
</evidence>
<evidence type="ECO:0000259" key="2">
    <source>
        <dbReference type="Pfam" id="PF17733"/>
    </source>
</evidence>
<dbReference type="Proteomes" id="UP000235728">
    <property type="component" value="Unassembled WGS sequence"/>
</dbReference>
<protein>
    <submittedName>
        <fullName evidence="4">Uncharacterized protein</fullName>
    </submittedName>
</protein>
<dbReference type="PANTHER" id="PTHR36855:SF1">
    <property type="entry name" value="PEROXISOME MEMBRANE ANCHOR PROTEIN PEX14P N-TERMINAL DOMAIN-CONTAINING PROTEIN"/>
    <property type="match status" value="1"/>
</dbReference>
<feature type="domain" description="PEX14-like helix-turn-helix" evidence="3">
    <location>
        <begin position="19"/>
        <end position="89"/>
    </location>
</feature>
<name>A0A2N6NJE7_BEABA</name>
<organism evidence="4 5">
    <name type="scientific">Beauveria bassiana</name>
    <name type="common">White muscardine disease fungus</name>
    <name type="synonym">Tritirachium shiotae</name>
    <dbReference type="NCBI Taxonomy" id="176275"/>
    <lineage>
        <taxon>Eukaryota</taxon>
        <taxon>Fungi</taxon>
        <taxon>Dikarya</taxon>
        <taxon>Ascomycota</taxon>
        <taxon>Pezizomycotina</taxon>
        <taxon>Sordariomycetes</taxon>
        <taxon>Hypocreomycetidae</taxon>
        <taxon>Hypocreales</taxon>
        <taxon>Cordycipitaceae</taxon>
        <taxon>Beauveria</taxon>
    </lineage>
</organism>
<sequence>MAAEHLSGVRGIRSLTDQDAVFRAFDSYPWTKDKAFMSGLHAILGDPNSPNQQGSPADMAVHARIFYYSQRVGVGIDFAAYQAWLAANPDHAPPSILPPEYLTGSSNGGPAVSPVLEWQKAAPKAELYVDRAAAAAAAGDQPAYPMAFAEMIKLLQEGKEVPGIRQIPNTVIRDPHKGSIQRKANARKTVKPIGARTAPRKPWEKNDATPSDDSYRLATLDTDFPPVEPAVSEKHQAEAA</sequence>
<evidence type="ECO:0000313" key="5">
    <source>
        <dbReference type="Proteomes" id="UP000235728"/>
    </source>
</evidence>
<proteinExistence type="predicted"/>
<dbReference type="InterPro" id="IPR040554">
    <property type="entry name" value="KPWE_PEX14_dom"/>
</dbReference>
<comment type="caution">
    <text evidence="4">The sequence shown here is derived from an EMBL/GenBank/DDBJ whole genome shotgun (WGS) entry which is preliminary data.</text>
</comment>
<dbReference type="OMA" id="KAKCFYF"/>
<gene>
    <name evidence="4" type="ORF">BM221_007066</name>
</gene>
<evidence type="ECO:0000256" key="1">
    <source>
        <dbReference type="SAM" id="MobiDB-lite"/>
    </source>
</evidence>
<feature type="domain" description="Peroxisomal membrane protein PEX14-like KPWE" evidence="2">
    <location>
        <begin position="144"/>
        <end position="205"/>
    </location>
</feature>
<evidence type="ECO:0000313" key="4">
    <source>
        <dbReference type="EMBL" id="PMB67399.1"/>
    </source>
</evidence>
<dbReference type="AlphaFoldDB" id="A0A2N6NJE7"/>
<accession>A0A2N6NJE7</accession>
<dbReference type="Pfam" id="PF25871">
    <property type="entry name" value="HTH_76"/>
    <property type="match status" value="1"/>
</dbReference>
<dbReference type="InterPro" id="IPR058841">
    <property type="entry name" value="HTH_76"/>
</dbReference>
<reference evidence="4 5" key="1">
    <citation type="journal article" date="2016" name="Appl. Microbiol. Biotechnol.">
        <title>Characterization of T-DNA insertion mutants with decreased virulence in the entomopathogenic fungus Beauveria bassiana JEF-007.</title>
        <authorList>
            <person name="Kim S."/>
            <person name="Lee S.J."/>
            <person name="Nai Y.S."/>
            <person name="Yu J.S."/>
            <person name="Lee M.R."/>
            <person name="Yang Y.T."/>
            <person name="Kim J.S."/>
        </authorList>
    </citation>
    <scope>NUCLEOTIDE SEQUENCE [LARGE SCALE GENOMIC DNA]</scope>
    <source>
        <strain evidence="4 5">JEF-007</strain>
    </source>
</reference>
<dbReference type="PANTHER" id="PTHR36855">
    <property type="entry name" value="CHROMOSOME 10, WHOLE GENOME SHOTGUN SEQUENCE"/>
    <property type="match status" value="1"/>
</dbReference>
<feature type="compositionally biased region" description="Basic and acidic residues" evidence="1">
    <location>
        <begin position="231"/>
        <end position="240"/>
    </location>
</feature>
<dbReference type="Pfam" id="PF17733">
    <property type="entry name" value="KPWE_dom"/>
    <property type="match status" value="1"/>
</dbReference>